<dbReference type="PANTHER" id="PTHR33116">
    <property type="entry name" value="REVERSE TRANSCRIPTASE ZINC-BINDING DOMAIN-CONTAINING PROTEIN-RELATED-RELATED"/>
    <property type="match status" value="1"/>
</dbReference>
<dbReference type="AlphaFoldDB" id="A0A803QIR6"/>
<dbReference type="PANTHER" id="PTHR33116:SF78">
    <property type="entry name" value="OS12G0587133 PROTEIN"/>
    <property type="match status" value="1"/>
</dbReference>
<protein>
    <submittedName>
        <fullName evidence="1">Uncharacterized protein</fullName>
    </submittedName>
</protein>
<proteinExistence type="predicted"/>
<name>A0A803QIR6_CANSA</name>
<dbReference type="EMBL" id="UZAU01000818">
    <property type="status" value="NOT_ANNOTATED_CDS"/>
    <property type="molecule type" value="Genomic_DNA"/>
</dbReference>
<reference evidence="1" key="1">
    <citation type="submission" date="2021-03" db="UniProtKB">
        <authorList>
            <consortium name="EnsemblPlants"/>
        </authorList>
    </citation>
    <scope>IDENTIFICATION</scope>
</reference>
<organism evidence="1 2">
    <name type="scientific">Cannabis sativa</name>
    <name type="common">Hemp</name>
    <name type="synonym">Marijuana</name>
    <dbReference type="NCBI Taxonomy" id="3483"/>
    <lineage>
        <taxon>Eukaryota</taxon>
        <taxon>Viridiplantae</taxon>
        <taxon>Streptophyta</taxon>
        <taxon>Embryophyta</taxon>
        <taxon>Tracheophyta</taxon>
        <taxon>Spermatophyta</taxon>
        <taxon>Magnoliopsida</taxon>
        <taxon>eudicotyledons</taxon>
        <taxon>Gunneridae</taxon>
        <taxon>Pentapetalae</taxon>
        <taxon>rosids</taxon>
        <taxon>fabids</taxon>
        <taxon>Rosales</taxon>
        <taxon>Cannabaceae</taxon>
        <taxon>Cannabis</taxon>
    </lineage>
</organism>
<dbReference type="Gramene" id="evm.model.10.1177">
    <property type="protein sequence ID" value="cds.evm.model.10.1177"/>
    <property type="gene ID" value="evm.TU.10.1177"/>
</dbReference>
<evidence type="ECO:0000313" key="1">
    <source>
        <dbReference type="EnsemblPlants" id="cds.evm.model.10.1177"/>
    </source>
</evidence>
<evidence type="ECO:0000313" key="2">
    <source>
        <dbReference type="Proteomes" id="UP000596661"/>
    </source>
</evidence>
<keyword evidence="2" id="KW-1185">Reference proteome</keyword>
<accession>A0A803QIR6</accession>
<sequence length="133" mass="15268">MMQMEEGSFPLKYLGVHLRPTQWKASDCGVIIDKLNKNLDCWASQNLSFTGRAQLIHSILLGSRNFWMSIFILPYKVTATIDKSCRDFLWGLNGNRSKLHLPSWEKVCLPKKLGGISFCEGRKWNMALMAKFL</sequence>
<dbReference type="Proteomes" id="UP000596661">
    <property type="component" value="Unassembled WGS sequence"/>
</dbReference>
<dbReference type="EnsemblPlants" id="evm.model.10.1177">
    <property type="protein sequence ID" value="cds.evm.model.10.1177"/>
    <property type="gene ID" value="evm.TU.10.1177"/>
</dbReference>